<name>A0A3D9H9Q3_9PROT</name>
<reference evidence="1 2" key="1">
    <citation type="submission" date="2018-07" db="EMBL/GenBank/DDBJ databases">
        <title>Genomic Encyclopedia of Type Strains, Phase III (KMG-III): the genomes of soil and plant-associated and newly described type strains.</title>
        <authorList>
            <person name="Whitman W."/>
        </authorList>
    </citation>
    <scope>NUCLEOTIDE SEQUENCE [LARGE SCALE GENOMIC DNA]</scope>
    <source>
        <strain evidence="1 2">CECT 8488</strain>
    </source>
</reference>
<dbReference type="EMBL" id="QRDW01000010">
    <property type="protein sequence ID" value="RED46217.1"/>
    <property type="molecule type" value="Genomic_DNA"/>
</dbReference>
<protein>
    <submittedName>
        <fullName evidence="1">Uncharacterized protein</fullName>
    </submittedName>
</protein>
<sequence>MYKRVEELVENFVTGLPARERREFADFLQTLLDSGWHGSEFKRLYRRCDCVMLAKGQRRYHQWLANAVRDGVPIPPYEPK</sequence>
<evidence type="ECO:0000313" key="2">
    <source>
        <dbReference type="Proteomes" id="UP000256845"/>
    </source>
</evidence>
<evidence type="ECO:0000313" key="1">
    <source>
        <dbReference type="EMBL" id="RED46217.1"/>
    </source>
</evidence>
<proteinExistence type="predicted"/>
<organism evidence="1 2">
    <name type="scientific">Aestuariispira insulae</name>
    <dbReference type="NCBI Taxonomy" id="1461337"/>
    <lineage>
        <taxon>Bacteria</taxon>
        <taxon>Pseudomonadati</taxon>
        <taxon>Pseudomonadota</taxon>
        <taxon>Alphaproteobacteria</taxon>
        <taxon>Rhodospirillales</taxon>
        <taxon>Kiloniellaceae</taxon>
        <taxon>Aestuariispira</taxon>
    </lineage>
</organism>
<accession>A0A3D9H9Q3</accession>
<gene>
    <name evidence="1" type="ORF">DFP90_110127</name>
</gene>
<keyword evidence="2" id="KW-1185">Reference proteome</keyword>
<dbReference type="Proteomes" id="UP000256845">
    <property type="component" value="Unassembled WGS sequence"/>
</dbReference>
<comment type="caution">
    <text evidence="1">The sequence shown here is derived from an EMBL/GenBank/DDBJ whole genome shotgun (WGS) entry which is preliminary data.</text>
</comment>
<dbReference type="AlphaFoldDB" id="A0A3D9H9Q3"/>